<proteinExistence type="predicted"/>
<evidence type="ECO:0000313" key="2">
    <source>
        <dbReference type="EMBL" id="VVC76949.1"/>
    </source>
</evidence>
<dbReference type="Proteomes" id="UP000324194">
    <property type="component" value="Chromosome 2"/>
</dbReference>
<name>A0A5E4PIQ9_9COXI</name>
<feature type="chain" id="PRO_5023134633" description="Carboxypeptidase regulatory-like domain-containing protein" evidence="1">
    <location>
        <begin position="27"/>
        <end position="250"/>
    </location>
</feature>
<feature type="signal peptide" evidence="1">
    <location>
        <begin position="1"/>
        <end position="26"/>
    </location>
</feature>
<keyword evidence="1" id="KW-0732">Signal</keyword>
<organism evidence="2 3">
    <name type="scientific">Aquicella siphonis</name>
    <dbReference type="NCBI Taxonomy" id="254247"/>
    <lineage>
        <taxon>Bacteria</taxon>
        <taxon>Pseudomonadati</taxon>
        <taxon>Pseudomonadota</taxon>
        <taxon>Gammaproteobacteria</taxon>
        <taxon>Legionellales</taxon>
        <taxon>Coxiellaceae</taxon>
        <taxon>Aquicella</taxon>
    </lineage>
</organism>
<evidence type="ECO:0008006" key="4">
    <source>
        <dbReference type="Google" id="ProtNLM"/>
    </source>
</evidence>
<reference evidence="2 3" key="1">
    <citation type="submission" date="2019-08" db="EMBL/GenBank/DDBJ databases">
        <authorList>
            <person name="Guy L."/>
        </authorList>
    </citation>
    <scope>NUCLEOTIDE SEQUENCE [LARGE SCALE GENOMIC DNA]</scope>
    <source>
        <strain evidence="2 3">SGT-108</strain>
    </source>
</reference>
<dbReference type="AlphaFoldDB" id="A0A5E4PIQ9"/>
<dbReference type="EMBL" id="LR699120">
    <property type="protein sequence ID" value="VVC76949.1"/>
    <property type="molecule type" value="Genomic_DNA"/>
</dbReference>
<gene>
    <name evidence="2" type="ORF">AQUSIP_22760</name>
</gene>
<sequence>MLIVKTQKWLAICAVVLSTLSSPASAAEEFAPVSGFARSFILGTELSDATITVLESGLKLKTDSHGRFGPFLYPVGKPITLLFEKWGYKTTQSGTFIVPRDGLTGPHDNITFQIPSIETYYLLSTIIGVDFDKNSCHVVTTVMAYGKTLDDPEQGEPGAKITLTPSVNVTPFYFDIFEEGPLKGKTNPFTKGLTLTTRDGGVGFYNLPPREEPYTLSAEKNGVMFTQARFICRKDVFINISPPGGPMATQ</sequence>
<dbReference type="RefSeq" id="WP_148340359.1">
    <property type="nucleotide sequence ID" value="NZ_LR699120.1"/>
</dbReference>
<dbReference type="OrthoDB" id="5634787at2"/>
<evidence type="ECO:0000313" key="3">
    <source>
        <dbReference type="Proteomes" id="UP000324194"/>
    </source>
</evidence>
<dbReference type="KEGG" id="asip:AQUSIP_22760"/>
<evidence type="ECO:0000256" key="1">
    <source>
        <dbReference type="SAM" id="SignalP"/>
    </source>
</evidence>
<protein>
    <recommendedName>
        <fullName evidence="4">Carboxypeptidase regulatory-like domain-containing protein</fullName>
    </recommendedName>
</protein>
<keyword evidence="3" id="KW-1185">Reference proteome</keyword>
<accession>A0A5E4PIQ9</accession>